<proteinExistence type="predicted"/>
<protein>
    <submittedName>
        <fullName evidence="2">Uncharacterized protein</fullName>
    </submittedName>
</protein>
<dbReference type="EMBL" id="CAJNYU010004639">
    <property type="protein sequence ID" value="CAF3779834.1"/>
    <property type="molecule type" value="Genomic_DNA"/>
</dbReference>
<dbReference type="Proteomes" id="UP000663869">
    <property type="component" value="Unassembled WGS sequence"/>
</dbReference>
<comment type="caution">
    <text evidence="2">The sequence shown here is derived from an EMBL/GenBank/DDBJ whole genome shotgun (WGS) entry which is preliminary data.</text>
</comment>
<evidence type="ECO:0000256" key="1">
    <source>
        <dbReference type="SAM" id="MobiDB-lite"/>
    </source>
</evidence>
<name>A0A819A777_9BILA</name>
<evidence type="ECO:0000313" key="3">
    <source>
        <dbReference type="EMBL" id="CAF4509012.1"/>
    </source>
</evidence>
<evidence type="ECO:0000313" key="4">
    <source>
        <dbReference type="Proteomes" id="UP000663869"/>
    </source>
</evidence>
<gene>
    <name evidence="2" type="ORF">FME351_LOCUS32445</name>
    <name evidence="3" type="ORF">TSG867_LOCUS21714</name>
</gene>
<sequence>MSQNSNNSYLFTLTTTSASFFTSVTSTTSSPLAITTSPSPSTLRLTSSPSPSPSSSSSSSSNKVISSDNVSQIITWILNHISFYGLRVLLQLETQFPIIGSAASSSKRLDFFCDNDKYSL</sequence>
<evidence type="ECO:0000313" key="2">
    <source>
        <dbReference type="EMBL" id="CAF3779834.1"/>
    </source>
</evidence>
<dbReference type="Proteomes" id="UP000663862">
    <property type="component" value="Unassembled WGS sequence"/>
</dbReference>
<organism evidence="2 4">
    <name type="scientific">Rotaria socialis</name>
    <dbReference type="NCBI Taxonomy" id="392032"/>
    <lineage>
        <taxon>Eukaryota</taxon>
        <taxon>Metazoa</taxon>
        <taxon>Spiralia</taxon>
        <taxon>Gnathifera</taxon>
        <taxon>Rotifera</taxon>
        <taxon>Eurotatoria</taxon>
        <taxon>Bdelloidea</taxon>
        <taxon>Philodinida</taxon>
        <taxon>Philodinidae</taxon>
        <taxon>Rotaria</taxon>
    </lineage>
</organism>
<dbReference type="EMBL" id="CAJOBQ010001701">
    <property type="protein sequence ID" value="CAF4509012.1"/>
    <property type="molecule type" value="Genomic_DNA"/>
</dbReference>
<accession>A0A819A777</accession>
<reference evidence="2" key="1">
    <citation type="submission" date="2021-02" db="EMBL/GenBank/DDBJ databases">
        <authorList>
            <person name="Nowell W R."/>
        </authorList>
    </citation>
    <scope>NUCLEOTIDE SEQUENCE</scope>
</reference>
<feature type="region of interest" description="Disordered" evidence="1">
    <location>
        <begin position="29"/>
        <end position="65"/>
    </location>
</feature>
<dbReference type="AlphaFoldDB" id="A0A819A777"/>
<feature type="compositionally biased region" description="Low complexity" evidence="1">
    <location>
        <begin position="29"/>
        <end position="61"/>
    </location>
</feature>